<dbReference type="AlphaFoldDB" id="A0A3R8QQZ0"/>
<reference evidence="3 4" key="1">
    <citation type="submission" date="2018-07" db="EMBL/GenBank/DDBJ databases">
        <title>Brachybacteriurn paraconglorneratum KCTC 9916.</title>
        <authorList>
            <person name="Li Y."/>
        </authorList>
    </citation>
    <scope>NUCLEOTIDE SEQUENCE [LARGE SCALE GENOMIC DNA]</scope>
    <source>
        <strain evidence="3 4">KCTC 9916</strain>
    </source>
</reference>
<sequence>MSALLRLALRAVARAGRFDVREDYQRVRALQRRLAALPTARYRTPTWDTFSDAPDGHRVPVRVFAPAERRREDLLLFFHGGGWVTGDIESYTPACATMADLTGCHVASVDYRLAPEHPFPAGLEDCYGVARGLLEDPGRAGLTDPDRIVLVGDSAGGNLAAAVSLLLRESGHRVPSRQILLYPVTHFDHDPATSPFESVRRLGDRYRLTSTEVQDYLDLYVPYPALRRSRLVAPLMAEDLSGQPDTLLLSAGLDLLCDEGEAYGRALAEAGNRVRIHRLEEALHGVITLPRFARPLKEAYEVIDEFLEQGP</sequence>
<dbReference type="GeneID" id="78120107"/>
<dbReference type="Pfam" id="PF07859">
    <property type="entry name" value="Abhydrolase_3"/>
    <property type="match status" value="1"/>
</dbReference>
<evidence type="ECO:0000256" key="1">
    <source>
        <dbReference type="ARBA" id="ARBA00022801"/>
    </source>
</evidence>
<dbReference type="InterPro" id="IPR013094">
    <property type="entry name" value="AB_hydrolase_3"/>
</dbReference>
<organism evidence="3 4">
    <name type="scientific">Brachybacterium paraconglomeratum</name>
    <dbReference type="NCBI Taxonomy" id="173362"/>
    <lineage>
        <taxon>Bacteria</taxon>
        <taxon>Bacillati</taxon>
        <taxon>Actinomycetota</taxon>
        <taxon>Actinomycetes</taxon>
        <taxon>Micrococcales</taxon>
        <taxon>Dermabacteraceae</taxon>
        <taxon>Brachybacterium</taxon>
    </lineage>
</organism>
<accession>A0A3R8QQZ0</accession>
<dbReference type="Gene3D" id="3.40.50.1820">
    <property type="entry name" value="alpha/beta hydrolase"/>
    <property type="match status" value="1"/>
</dbReference>
<evidence type="ECO:0000313" key="3">
    <source>
        <dbReference type="EMBL" id="RRR20477.1"/>
    </source>
</evidence>
<dbReference type="GO" id="GO:0016787">
    <property type="term" value="F:hydrolase activity"/>
    <property type="evidence" value="ECO:0007669"/>
    <property type="project" value="UniProtKB-KW"/>
</dbReference>
<comment type="caution">
    <text evidence="3">The sequence shown here is derived from an EMBL/GenBank/DDBJ whole genome shotgun (WGS) entry which is preliminary data.</text>
</comment>
<dbReference type="InterPro" id="IPR050300">
    <property type="entry name" value="GDXG_lipolytic_enzyme"/>
</dbReference>
<feature type="domain" description="Alpha/beta hydrolase fold-3" evidence="2">
    <location>
        <begin position="75"/>
        <end position="287"/>
    </location>
</feature>
<gene>
    <name evidence="3" type="ORF">DS079_03565</name>
</gene>
<proteinExistence type="predicted"/>
<dbReference type="Proteomes" id="UP000274327">
    <property type="component" value="Unassembled WGS sequence"/>
</dbReference>
<dbReference type="EMBL" id="QOCI01000001">
    <property type="protein sequence ID" value="RRR20477.1"/>
    <property type="molecule type" value="Genomic_DNA"/>
</dbReference>
<protein>
    <submittedName>
        <fullName evidence="3">Alpha/beta hydrolase</fullName>
    </submittedName>
</protein>
<dbReference type="SUPFAM" id="SSF53474">
    <property type="entry name" value="alpha/beta-Hydrolases"/>
    <property type="match status" value="1"/>
</dbReference>
<name>A0A3R8QQZ0_9MICO</name>
<keyword evidence="4" id="KW-1185">Reference proteome</keyword>
<dbReference type="InterPro" id="IPR029058">
    <property type="entry name" value="AB_hydrolase_fold"/>
</dbReference>
<dbReference type="PANTHER" id="PTHR48081:SF8">
    <property type="entry name" value="ALPHA_BETA HYDROLASE FOLD-3 DOMAIN-CONTAINING PROTEIN-RELATED"/>
    <property type="match status" value="1"/>
</dbReference>
<keyword evidence="1 3" id="KW-0378">Hydrolase</keyword>
<evidence type="ECO:0000313" key="4">
    <source>
        <dbReference type="Proteomes" id="UP000274327"/>
    </source>
</evidence>
<evidence type="ECO:0000259" key="2">
    <source>
        <dbReference type="Pfam" id="PF07859"/>
    </source>
</evidence>
<dbReference type="PANTHER" id="PTHR48081">
    <property type="entry name" value="AB HYDROLASE SUPERFAMILY PROTEIN C4A8.06C"/>
    <property type="match status" value="1"/>
</dbReference>
<dbReference type="RefSeq" id="WP_126984864.1">
    <property type="nucleotide sequence ID" value="NZ_ML133851.1"/>
</dbReference>